<dbReference type="InterPro" id="IPR036390">
    <property type="entry name" value="WH_DNA-bd_sf"/>
</dbReference>
<dbReference type="RefSeq" id="WP_091689265.1">
    <property type="nucleotide sequence ID" value="NZ_BAABFM010000054.1"/>
</dbReference>
<keyword evidence="6" id="KW-1185">Reference proteome</keyword>
<dbReference type="Proteomes" id="UP000198806">
    <property type="component" value="Unassembled WGS sequence"/>
</dbReference>
<keyword evidence="3" id="KW-0804">Transcription</keyword>
<feature type="domain" description="HTH marR-type" evidence="4">
    <location>
        <begin position="2"/>
        <end position="136"/>
    </location>
</feature>
<dbReference type="PRINTS" id="PR00598">
    <property type="entry name" value="HTHMARR"/>
</dbReference>
<evidence type="ECO:0000256" key="2">
    <source>
        <dbReference type="ARBA" id="ARBA00023125"/>
    </source>
</evidence>
<dbReference type="PROSITE" id="PS50995">
    <property type="entry name" value="HTH_MARR_2"/>
    <property type="match status" value="1"/>
</dbReference>
<keyword evidence="1" id="KW-0805">Transcription regulation</keyword>
<dbReference type="InterPro" id="IPR036388">
    <property type="entry name" value="WH-like_DNA-bd_sf"/>
</dbReference>
<sequence length="148" mass="17328">MNNCIRELLIRAERARKQLLSPVLSANGLTPGQGQAGILNTLLKEDRLNQKELSLRCHMDTTTMSRNIDNLEKLGLLKREMNPECRRSVIIRLTEKGREKAFNIHEMFIQFENILKKDISEEDMEFFQRILTKMCENLEENIPQENQL</sequence>
<dbReference type="PANTHER" id="PTHR42756">
    <property type="entry name" value="TRANSCRIPTIONAL REGULATOR, MARR"/>
    <property type="match status" value="1"/>
</dbReference>
<evidence type="ECO:0000256" key="1">
    <source>
        <dbReference type="ARBA" id="ARBA00023015"/>
    </source>
</evidence>
<dbReference type="GO" id="GO:0003677">
    <property type="term" value="F:DNA binding"/>
    <property type="evidence" value="ECO:0007669"/>
    <property type="project" value="UniProtKB-KW"/>
</dbReference>
<accession>A0A1I5J3C8</accession>
<evidence type="ECO:0000259" key="4">
    <source>
        <dbReference type="PROSITE" id="PS50995"/>
    </source>
</evidence>
<dbReference type="AlphaFoldDB" id="A0A1I5J3C8"/>
<dbReference type="STRING" id="1527.SAMN04489757_1656"/>
<dbReference type="GO" id="GO:0003700">
    <property type="term" value="F:DNA-binding transcription factor activity"/>
    <property type="evidence" value="ECO:0007669"/>
    <property type="project" value="InterPro"/>
</dbReference>
<dbReference type="SUPFAM" id="SSF46785">
    <property type="entry name" value="Winged helix' DNA-binding domain"/>
    <property type="match status" value="1"/>
</dbReference>
<dbReference type="Gene3D" id="1.10.10.10">
    <property type="entry name" value="Winged helix-like DNA-binding domain superfamily/Winged helix DNA-binding domain"/>
    <property type="match status" value="1"/>
</dbReference>
<protein>
    <submittedName>
        <fullName evidence="5">DNA-binding transcriptional regulator, MarR family</fullName>
    </submittedName>
</protein>
<name>A0A1I5J3C8_9FIRM</name>
<organism evidence="5 6">
    <name type="scientific">Anaerocolumna aminovalerica</name>
    <dbReference type="NCBI Taxonomy" id="1527"/>
    <lineage>
        <taxon>Bacteria</taxon>
        <taxon>Bacillati</taxon>
        <taxon>Bacillota</taxon>
        <taxon>Clostridia</taxon>
        <taxon>Lachnospirales</taxon>
        <taxon>Lachnospiraceae</taxon>
        <taxon>Anaerocolumna</taxon>
    </lineage>
</organism>
<dbReference type="InterPro" id="IPR000835">
    <property type="entry name" value="HTH_MarR-typ"/>
</dbReference>
<keyword evidence="2 5" id="KW-0238">DNA-binding</keyword>
<evidence type="ECO:0000313" key="5">
    <source>
        <dbReference type="EMBL" id="SFO67384.1"/>
    </source>
</evidence>
<dbReference type="OrthoDB" id="1858911at2"/>
<dbReference type="SMART" id="SM00347">
    <property type="entry name" value="HTH_MARR"/>
    <property type="match status" value="1"/>
</dbReference>
<dbReference type="EMBL" id="FOWD01000065">
    <property type="protein sequence ID" value="SFO67384.1"/>
    <property type="molecule type" value="Genomic_DNA"/>
</dbReference>
<gene>
    <name evidence="5" type="ORF">SAMN04489757_1656</name>
</gene>
<dbReference type="PANTHER" id="PTHR42756:SF1">
    <property type="entry name" value="TRANSCRIPTIONAL REPRESSOR OF EMRAB OPERON"/>
    <property type="match status" value="1"/>
</dbReference>
<dbReference type="Pfam" id="PF12802">
    <property type="entry name" value="MarR_2"/>
    <property type="match status" value="1"/>
</dbReference>
<reference evidence="5 6" key="1">
    <citation type="submission" date="2016-10" db="EMBL/GenBank/DDBJ databases">
        <authorList>
            <person name="de Groot N.N."/>
        </authorList>
    </citation>
    <scope>NUCLEOTIDE SEQUENCE [LARGE SCALE GENOMIC DNA]</scope>
    <source>
        <strain evidence="5 6">DSM 1283</strain>
    </source>
</reference>
<evidence type="ECO:0000256" key="3">
    <source>
        <dbReference type="ARBA" id="ARBA00023163"/>
    </source>
</evidence>
<evidence type="ECO:0000313" key="6">
    <source>
        <dbReference type="Proteomes" id="UP000198806"/>
    </source>
</evidence>
<proteinExistence type="predicted"/>